<keyword evidence="6" id="KW-1185">Reference proteome</keyword>
<name>A0A3D8Y9V0_9BACT</name>
<keyword evidence="2" id="KW-0731">Sigma factor</keyword>
<keyword evidence="3" id="KW-0238">DNA-binding</keyword>
<dbReference type="PANTHER" id="PTHR43133:SF8">
    <property type="entry name" value="RNA POLYMERASE SIGMA FACTOR HI_1459-RELATED"/>
    <property type="match status" value="1"/>
</dbReference>
<evidence type="ECO:0000256" key="4">
    <source>
        <dbReference type="ARBA" id="ARBA00023163"/>
    </source>
</evidence>
<sequence>MIFPTEQILNRVTNGDESAFDQLCRHFSTPAYQFCINLLKDHDDAESAIKQTFDRIWQERQLLYTHSDFNSYLFNVLKTVVFENLILYSQQTVMGQYMARMENLYRG</sequence>
<organism evidence="5 6">
    <name type="scientific">Dyadobacter luteus</name>
    <dbReference type="NCBI Taxonomy" id="2259619"/>
    <lineage>
        <taxon>Bacteria</taxon>
        <taxon>Pseudomonadati</taxon>
        <taxon>Bacteroidota</taxon>
        <taxon>Cytophagia</taxon>
        <taxon>Cytophagales</taxon>
        <taxon>Spirosomataceae</taxon>
        <taxon>Dyadobacter</taxon>
    </lineage>
</organism>
<dbReference type="EMBL" id="QNUL01000011">
    <property type="protein sequence ID" value="REA60375.1"/>
    <property type="molecule type" value="Genomic_DNA"/>
</dbReference>
<dbReference type="PANTHER" id="PTHR43133">
    <property type="entry name" value="RNA POLYMERASE ECF-TYPE SIGMA FACTO"/>
    <property type="match status" value="1"/>
</dbReference>
<dbReference type="InterPro" id="IPR013325">
    <property type="entry name" value="RNA_pol_sigma_r2"/>
</dbReference>
<evidence type="ECO:0000313" key="5">
    <source>
        <dbReference type="EMBL" id="REA60375.1"/>
    </source>
</evidence>
<proteinExistence type="predicted"/>
<keyword evidence="1" id="KW-0805">Transcription regulation</keyword>
<dbReference type="RefSeq" id="WP_115831691.1">
    <property type="nucleotide sequence ID" value="NZ_QNUL01000011.1"/>
</dbReference>
<dbReference type="AlphaFoldDB" id="A0A3D8Y9V0"/>
<dbReference type="SUPFAM" id="SSF88946">
    <property type="entry name" value="Sigma2 domain of RNA polymerase sigma factors"/>
    <property type="match status" value="1"/>
</dbReference>
<dbReference type="OrthoDB" id="655312at2"/>
<dbReference type="Gene3D" id="1.10.1740.10">
    <property type="match status" value="1"/>
</dbReference>
<gene>
    <name evidence="5" type="ORF">DSL64_14785</name>
</gene>
<reference evidence="5 6" key="1">
    <citation type="submission" date="2018-07" db="EMBL/GenBank/DDBJ databases">
        <title>Dyadobacter roseus sp. nov., isolated from rose rhizosphere soil.</title>
        <authorList>
            <person name="Chen L."/>
        </authorList>
    </citation>
    <scope>NUCLEOTIDE SEQUENCE [LARGE SCALE GENOMIC DNA]</scope>
    <source>
        <strain evidence="5 6">RS19</strain>
    </source>
</reference>
<dbReference type="InterPro" id="IPR039425">
    <property type="entry name" value="RNA_pol_sigma-70-like"/>
</dbReference>
<evidence type="ECO:0000256" key="3">
    <source>
        <dbReference type="ARBA" id="ARBA00023125"/>
    </source>
</evidence>
<dbReference type="GO" id="GO:0016987">
    <property type="term" value="F:sigma factor activity"/>
    <property type="evidence" value="ECO:0007669"/>
    <property type="project" value="UniProtKB-KW"/>
</dbReference>
<evidence type="ECO:0000256" key="1">
    <source>
        <dbReference type="ARBA" id="ARBA00023015"/>
    </source>
</evidence>
<dbReference type="GO" id="GO:0006352">
    <property type="term" value="P:DNA-templated transcription initiation"/>
    <property type="evidence" value="ECO:0007669"/>
    <property type="project" value="InterPro"/>
</dbReference>
<dbReference type="Proteomes" id="UP000256373">
    <property type="component" value="Unassembled WGS sequence"/>
</dbReference>
<accession>A0A3D8Y9V0</accession>
<keyword evidence="4" id="KW-0804">Transcription</keyword>
<dbReference type="GO" id="GO:0003677">
    <property type="term" value="F:DNA binding"/>
    <property type="evidence" value="ECO:0007669"/>
    <property type="project" value="UniProtKB-KW"/>
</dbReference>
<evidence type="ECO:0000256" key="2">
    <source>
        <dbReference type="ARBA" id="ARBA00023082"/>
    </source>
</evidence>
<comment type="caution">
    <text evidence="5">The sequence shown here is derived from an EMBL/GenBank/DDBJ whole genome shotgun (WGS) entry which is preliminary data.</text>
</comment>
<evidence type="ECO:0000313" key="6">
    <source>
        <dbReference type="Proteomes" id="UP000256373"/>
    </source>
</evidence>
<protein>
    <submittedName>
        <fullName evidence="5">RNA polymerase subunit sigma-24</fullName>
    </submittedName>
</protein>